<dbReference type="GO" id="GO:0005615">
    <property type="term" value="C:extracellular space"/>
    <property type="evidence" value="ECO:0007669"/>
    <property type="project" value="TreeGrafter"/>
</dbReference>
<dbReference type="FunFam" id="4.10.410.10:FF:000020">
    <property type="entry name" value="Collagen, type VI, alpha 3"/>
    <property type="match status" value="1"/>
</dbReference>
<evidence type="ECO:0000256" key="2">
    <source>
        <dbReference type="ARBA" id="ARBA00022900"/>
    </source>
</evidence>
<evidence type="ECO:0000256" key="3">
    <source>
        <dbReference type="ARBA" id="ARBA00023157"/>
    </source>
</evidence>
<name>A0A368FXX9_ANCCA</name>
<dbReference type="InterPro" id="IPR050098">
    <property type="entry name" value="TFPI/VKTCI-like"/>
</dbReference>
<feature type="domain" description="BPTI/Kunitz inhibitor" evidence="5">
    <location>
        <begin position="29"/>
        <end position="79"/>
    </location>
</feature>
<dbReference type="PANTHER" id="PTHR10083:SF328">
    <property type="entry name" value="TISSUE FACTOR PATHWAY INHIBITOR"/>
    <property type="match status" value="1"/>
</dbReference>
<dbReference type="InterPro" id="IPR036880">
    <property type="entry name" value="Kunitz_BPTI_sf"/>
</dbReference>
<dbReference type="Gene3D" id="4.10.410.10">
    <property type="entry name" value="Pancreatic trypsin inhibitor Kunitz domain"/>
    <property type="match status" value="1"/>
</dbReference>
<keyword evidence="3" id="KW-1015">Disulfide bond</keyword>
<evidence type="ECO:0000313" key="7">
    <source>
        <dbReference type="Proteomes" id="UP000252519"/>
    </source>
</evidence>
<protein>
    <submittedName>
        <fullName evidence="6">Kunitz/Bovine pancreatic trypsin inhibitor domain protein</fullName>
    </submittedName>
</protein>
<feature type="non-terminal residue" evidence="6">
    <location>
        <position position="100"/>
    </location>
</feature>
<organism evidence="6 7">
    <name type="scientific">Ancylostoma caninum</name>
    <name type="common">Dog hookworm</name>
    <dbReference type="NCBI Taxonomy" id="29170"/>
    <lineage>
        <taxon>Eukaryota</taxon>
        <taxon>Metazoa</taxon>
        <taxon>Ecdysozoa</taxon>
        <taxon>Nematoda</taxon>
        <taxon>Chromadorea</taxon>
        <taxon>Rhabditida</taxon>
        <taxon>Rhabditina</taxon>
        <taxon>Rhabditomorpha</taxon>
        <taxon>Strongyloidea</taxon>
        <taxon>Ancylostomatidae</taxon>
        <taxon>Ancylostomatinae</taxon>
        <taxon>Ancylostoma</taxon>
    </lineage>
</organism>
<dbReference type="GO" id="GO:0004867">
    <property type="term" value="F:serine-type endopeptidase inhibitor activity"/>
    <property type="evidence" value="ECO:0007669"/>
    <property type="project" value="UniProtKB-KW"/>
</dbReference>
<sequence length="100" mass="11006">MTFLTLKIMRASVTVLVCLVTGGVIGDRCSKPLIRGPCLSIRPRYGFDPKQGKCVRFFYGGCGGNNNNFETKEDCQDVCESDDPSLMPPFDPGFFNEDNG</sequence>
<dbReference type="EMBL" id="JOJR01000636">
    <property type="protein sequence ID" value="RCN35660.1"/>
    <property type="molecule type" value="Genomic_DNA"/>
</dbReference>
<keyword evidence="2" id="KW-0722">Serine protease inhibitor</keyword>
<dbReference type="OrthoDB" id="10355111at2759"/>
<keyword evidence="1" id="KW-0646">Protease inhibitor</keyword>
<dbReference type="SMART" id="SM00131">
    <property type="entry name" value="KU"/>
    <property type="match status" value="1"/>
</dbReference>
<feature type="chain" id="PRO_5016620983" evidence="4">
    <location>
        <begin position="27"/>
        <end position="100"/>
    </location>
</feature>
<evidence type="ECO:0000256" key="1">
    <source>
        <dbReference type="ARBA" id="ARBA00022690"/>
    </source>
</evidence>
<dbReference type="Proteomes" id="UP000252519">
    <property type="component" value="Unassembled WGS sequence"/>
</dbReference>
<gene>
    <name evidence="6" type="ORF">ANCCAN_18465</name>
</gene>
<dbReference type="STRING" id="29170.A0A368FXX9"/>
<dbReference type="Pfam" id="PF00014">
    <property type="entry name" value="Kunitz_BPTI"/>
    <property type="match status" value="1"/>
</dbReference>
<evidence type="ECO:0000313" key="6">
    <source>
        <dbReference type="EMBL" id="RCN35660.1"/>
    </source>
</evidence>
<keyword evidence="4" id="KW-0732">Signal</keyword>
<dbReference type="PRINTS" id="PR00759">
    <property type="entry name" value="BASICPTASE"/>
</dbReference>
<dbReference type="PROSITE" id="PS00280">
    <property type="entry name" value="BPTI_KUNITZ_1"/>
    <property type="match status" value="1"/>
</dbReference>
<feature type="signal peptide" evidence="4">
    <location>
        <begin position="1"/>
        <end position="26"/>
    </location>
</feature>
<dbReference type="InterPro" id="IPR002223">
    <property type="entry name" value="Kunitz_BPTI"/>
</dbReference>
<proteinExistence type="predicted"/>
<comment type="caution">
    <text evidence="6">The sequence shown here is derived from an EMBL/GenBank/DDBJ whole genome shotgun (WGS) entry which is preliminary data.</text>
</comment>
<dbReference type="PANTHER" id="PTHR10083">
    <property type="entry name" value="KUNITZ-TYPE PROTEASE INHIBITOR-RELATED"/>
    <property type="match status" value="1"/>
</dbReference>
<evidence type="ECO:0000256" key="4">
    <source>
        <dbReference type="SAM" id="SignalP"/>
    </source>
</evidence>
<dbReference type="PROSITE" id="PS50279">
    <property type="entry name" value="BPTI_KUNITZ_2"/>
    <property type="match status" value="1"/>
</dbReference>
<keyword evidence="7" id="KW-1185">Reference proteome</keyword>
<reference evidence="6 7" key="1">
    <citation type="submission" date="2014-10" db="EMBL/GenBank/DDBJ databases">
        <title>Draft genome of the hookworm Ancylostoma caninum.</title>
        <authorList>
            <person name="Mitreva M."/>
        </authorList>
    </citation>
    <scope>NUCLEOTIDE SEQUENCE [LARGE SCALE GENOMIC DNA]</scope>
    <source>
        <strain evidence="6 7">Baltimore</strain>
    </source>
</reference>
<accession>A0A368FXX9</accession>
<dbReference type="AlphaFoldDB" id="A0A368FXX9"/>
<dbReference type="SUPFAM" id="SSF57362">
    <property type="entry name" value="BPTI-like"/>
    <property type="match status" value="1"/>
</dbReference>
<dbReference type="InterPro" id="IPR020901">
    <property type="entry name" value="Prtase_inh_Kunz-CS"/>
</dbReference>
<evidence type="ECO:0000259" key="5">
    <source>
        <dbReference type="PROSITE" id="PS50279"/>
    </source>
</evidence>